<dbReference type="Gramene" id="KVH91780">
    <property type="protein sequence ID" value="KVH91780"/>
    <property type="gene ID" value="Ccrd_006190"/>
</dbReference>
<evidence type="ECO:0000313" key="2">
    <source>
        <dbReference type="Proteomes" id="UP000243975"/>
    </source>
</evidence>
<name>A0A124SBU9_CYNCS</name>
<gene>
    <name evidence="1" type="ORF">Ccrd_006190</name>
</gene>
<organism evidence="1 2">
    <name type="scientific">Cynara cardunculus var. scolymus</name>
    <name type="common">Globe artichoke</name>
    <name type="synonym">Cynara scolymus</name>
    <dbReference type="NCBI Taxonomy" id="59895"/>
    <lineage>
        <taxon>Eukaryota</taxon>
        <taxon>Viridiplantae</taxon>
        <taxon>Streptophyta</taxon>
        <taxon>Embryophyta</taxon>
        <taxon>Tracheophyta</taxon>
        <taxon>Spermatophyta</taxon>
        <taxon>Magnoliopsida</taxon>
        <taxon>eudicotyledons</taxon>
        <taxon>Gunneridae</taxon>
        <taxon>Pentapetalae</taxon>
        <taxon>asterids</taxon>
        <taxon>campanulids</taxon>
        <taxon>Asterales</taxon>
        <taxon>Asteraceae</taxon>
        <taxon>Carduoideae</taxon>
        <taxon>Cardueae</taxon>
        <taxon>Carduinae</taxon>
        <taxon>Cynara</taxon>
    </lineage>
</organism>
<comment type="caution">
    <text evidence="1">The sequence shown here is derived from an EMBL/GenBank/DDBJ whole genome shotgun (WGS) entry which is preliminary data.</text>
</comment>
<dbReference type="AlphaFoldDB" id="A0A124SBU9"/>
<protein>
    <submittedName>
        <fullName evidence="1">Uncharacterized protein</fullName>
    </submittedName>
</protein>
<keyword evidence="2" id="KW-1185">Reference proteome</keyword>
<sequence>MESKNISSDVNDLRSPSNYNEFLLRHSLLFADGLKSLRTCQAYADHGGLIHQSLMMETPKYRKKYLLPEGCISEDVKAKQVKGRSSGLRNGYSGQASTELPSGLITFSFTKSASRKGVATIRGLEISFLVSTKREHKRYRSLL</sequence>
<reference evidence="1 2" key="1">
    <citation type="journal article" date="2016" name="Sci. Rep.">
        <title>The genome sequence of the outbreeding globe artichoke constructed de novo incorporating a phase-aware low-pass sequencing strategy of F1 progeny.</title>
        <authorList>
            <person name="Scaglione D."/>
            <person name="Reyes-Chin-Wo S."/>
            <person name="Acquadro A."/>
            <person name="Froenicke L."/>
            <person name="Portis E."/>
            <person name="Beitel C."/>
            <person name="Tirone M."/>
            <person name="Mauro R."/>
            <person name="Lo Monaco A."/>
            <person name="Mauromicale G."/>
            <person name="Faccioli P."/>
            <person name="Cattivelli L."/>
            <person name="Rieseberg L."/>
            <person name="Michelmore R."/>
            <person name="Lanteri S."/>
        </authorList>
    </citation>
    <scope>NUCLEOTIDE SEQUENCE [LARGE SCALE GENOMIC DNA]</scope>
    <source>
        <strain evidence="1">2C</strain>
    </source>
</reference>
<dbReference type="EMBL" id="LEKV01004905">
    <property type="protein sequence ID" value="KVH91780.1"/>
    <property type="molecule type" value="Genomic_DNA"/>
</dbReference>
<dbReference type="Proteomes" id="UP000243975">
    <property type="component" value="Unassembled WGS sequence"/>
</dbReference>
<accession>A0A124SBU9</accession>
<proteinExistence type="predicted"/>
<evidence type="ECO:0000313" key="1">
    <source>
        <dbReference type="EMBL" id="KVH91780.1"/>
    </source>
</evidence>